<dbReference type="Proteomes" id="UP000253032">
    <property type="component" value="Unassembled WGS sequence"/>
</dbReference>
<dbReference type="EC" id="3.1.-.-" evidence="5"/>
<keyword evidence="4 5" id="KW-0378">Hydrolase</keyword>
<evidence type="ECO:0000259" key="6">
    <source>
        <dbReference type="SMART" id="SM00732"/>
    </source>
</evidence>
<dbReference type="HAMAP" id="MF_00651">
    <property type="entry name" value="Nuclease_YqgF"/>
    <property type="match status" value="1"/>
</dbReference>
<dbReference type="InterPro" id="IPR012337">
    <property type="entry name" value="RNaseH-like_sf"/>
</dbReference>
<dbReference type="SMART" id="SM00732">
    <property type="entry name" value="YqgFc"/>
    <property type="match status" value="1"/>
</dbReference>
<gene>
    <name evidence="7" type="ORF">DBW98_00880</name>
</gene>
<evidence type="ECO:0000256" key="2">
    <source>
        <dbReference type="ARBA" id="ARBA00022517"/>
    </source>
</evidence>
<dbReference type="InterPro" id="IPR006641">
    <property type="entry name" value="YqgF/RNaseH-like_dom"/>
</dbReference>
<comment type="function">
    <text evidence="5">Could be a nuclease involved in processing of the 5'-end of pre-16S rRNA.</text>
</comment>
<comment type="caution">
    <text evidence="7">The sequence shown here is derived from an EMBL/GenBank/DDBJ whole genome shotgun (WGS) entry which is preliminary data.</text>
</comment>
<keyword evidence="2 5" id="KW-0690">Ribosome biogenesis</keyword>
<evidence type="ECO:0000256" key="5">
    <source>
        <dbReference type="HAMAP-Rule" id="MF_00651"/>
    </source>
</evidence>
<name>A0A368BQA9_9GAMM</name>
<dbReference type="Pfam" id="PF03652">
    <property type="entry name" value="RuvX"/>
    <property type="match status" value="1"/>
</dbReference>
<dbReference type="InterPro" id="IPR005227">
    <property type="entry name" value="YqgF"/>
</dbReference>
<sequence length="135" mass="15318">MQILAFDFGTQYIGIAVGQTITKTSSPLTVLNVAHEGKEIWNTISNIIAEWQPDQLLVGMPLNMDGSPSNMMKKIDPFFKKLQKISKIPCELVDERLTSFEANQLMHKTSKDDRIDDLAAKIFLDNWIENYVNSN</sequence>
<evidence type="ECO:0000256" key="1">
    <source>
        <dbReference type="ARBA" id="ARBA00022490"/>
    </source>
</evidence>
<dbReference type="PANTHER" id="PTHR33317:SF4">
    <property type="entry name" value="POLYNUCLEOTIDYL TRANSFERASE, RIBONUCLEASE H-LIKE SUPERFAMILY PROTEIN"/>
    <property type="match status" value="1"/>
</dbReference>
<evidence type="ECO:0000313" key="7">
    <source>
        <dbReference type="EMBL" id="RCL39431.1"/>
    </source>
</evidence>
<dbReference type="AlphaFoldDB" id="A0A368BQA9"/>
<reference evidence="7 8" key="1">
    <citation type="journal article" date="2018" name="Microbiome">
        <title>Fine metagenomic profile of the Mediterranean stratified and mixed water columns revealed by assembly and recruitment.</title>
        <authorList>
            <person name="Haro-Moreno J.M."/>
            <person name="Lopez-Perez M."/>
            <person name="De La Torre J.R."/>
            <person name="Picazo A."/>
            <person name="Camacho A."/>
            <person name="Rodriguez-Valera F."/>
        </authorList>
    </citation>
    <scope>NUCLEOTIDE SEQUENCE [LARGE SCALE GENOMIC DNA]</scope>
    <source>
        <strain evidence="7">MED-G84</strain>
    </source>
</reference>
<evidence type="ECO:0000256" key="4">
    <source>
        <dbReference type="ARBA" id="ARBA00022801"/>
    </source>
</evidence>
<feature type="domain" description="YqgF/RNase H-like" evidence="6">
    <location>
        <begin position="1"/>
        <end position="102"/>
    </location>
</feature>
<dbReference type="CDD" id="cd16964">
    <property type="entry name" value="YqgF"/>
    <property type="match status" value="1"/>
</dbReference>
<dbReference type="PANTHER" id="PTHR33317">
    <property type="entry name" value="POLYNUCLEOTIDYL TRANSFERASE, RIBONUCLEASE H-LIKE SUPERFAMILY PROTEIN"/>
    <property type="match status" value="1"/>
</dbReference>
<accession>A0A368BQA9</accession>
<dbReference type="EMBL" id="QOPC01000003">
    <property type="protein sequence ID" value="RCL39431.1"/>
    <property type="molecule type" value="Genomic_DNA"/>
</dbReference>
<dbReference type="GO" id="GO:0000967">
    <property type="term" value="P:rRNA 5'-end processing"/>
    <property type="evidence" value="ECO:0007669"/>
    <property type="project" value="UniProtKB-UniRule"/>
</dbReference>
<comment type="subcellular location">
    <subcellularLocation>
        <location evidence="5">Cytoplasm</location>
    </subcellularLocation>
</comment>
<dbReference type="GO" id="GO:0005829">
    <property type="term" value="C:cytosol"/>
    <property type="evidence" value="ECO:0007669"/>
    <property type="project" value="TreeGrafter"/>
</dbReference>
<comment type="similarity">
    <text evidence="5">Belongs to the YqgF HJR family.</text>
</comment>
<organism evidence="7 8">
    <name type="scientific">SAR86 cluster bacterium</name>
    <dbReference type="NCBI Taxonomy" id="2030880"/>
    <lineage>
        <taxon>Bacteria</taxon>
        <taxon>Pseudomonadati</taxon>
        <taxon>Pseudomonadota</taxon>
        <taxon>Gammaproteobacteria</taxon>
        <taxon>SAR86 cluster</taxon>
    </lineage>
</organism>
<evidence type="ECO:0000256" key="3">
    <source>
        <dbReference type="ARBA" id="ARBA00022722"/>
    </source>
</evidence>
<dbReference type="InterPro" id="IPR037027">
    <property type="entry name" value="YqgF/RNaseH-like_dom_sf"/>
</dbReference>
<dbReference type="GO" id="GO:0016788">
    <property type="term" value="F:hydrolase activity, acting on ester bonds"/>
    <property type="evidence" value="ECO:0007669"/>
    <property type="project" value="UniProtKB-UniRule"/>
</dbReference>
<evidence type="ECO:0000313" key="8">
    <source>
        <dbReference type="Proteomes" id="UP000253032"/>
    </source>
</evidence>
<keyword evidence="1 5" id="KW-0963">Cytoplasm</keyword>
<protein>
    <recommendedName>
        <fullName evidence="5">Putative pre-16S rRNA nuclease</fullName>
        <ecNumber evidence="5">3.1.-.-</ecNumber>
    </recommendedName>
</protein>
<dbReference type="SUPFAM" id="SSF53098">
    <property type="entry name" value="Ribonuclease H-like"/>
    <property type="match status" value="1"/>
</dbReference>
<dbReference type="GO" id="GO:0004518">
    <property type="term" value="F:nuclease activity"/>
    <property type="evidence" value="ECO:0007669"/>
    <property type="project" value="UniProtKB-KW"/>
</dbReference>
<keyword evidence="3 5" id="KW-0540">Nuclease</keyword>
<dbReference type="NCBIfam" id="TIGR00250">
    <property type="entry name" value="RNAse_H_YqgF"/>
    <property type="match status" value="1"/>
</dbReference>
<proteinExistence type="inferred from homology"/>
<dbReference type="Gene3D" id="3.30.420.140">
    <property type="entry name" value="YqgF/RNase H-like domain"/>
    <property type="match status" value="1"/>
</dbReference>